<reference evidence="2" key="1">
    <citation type="submission" date="2023-05" db="EMBL/GenBank/DDBJ databases">
        <authorList>
            <person name="Huff M."/>
        </authorList>
    </citation>
    <scope>NUCLEOTIDE SEQUENCE</scope>
</reference>
<dbReference type="PANTHER" id="PTHR11709:SF68">
    <property type="entry name" value="LACCASE-13"/>
    <property type="match status" value="1"/>
</dbReference>
<dbReference type="AlphaFoldDB" id="A0AAD1ZVL8"/>
<sequence length="158" mass="17011">MVGPGQPTNVLLTADQPPACYYMAACAYATAQNAPFDNTTTTAILEHQNGQSGSSLTPLLPQLPAFNDTATGTILPSNAKVPIQIDENLFFTVGLGFVNCTPGPRCQGPNNTRFAESMNNVSFFLQRRTPLLQAAYQIIPGVFTTDFPPVPPVKFNYI</sequence>
<evidence type="ECO:0000313" key="2">
    <source>
        <dbReference type="EMBL" id="CAI9776489.1"/>
    </source>
</evidence>
<dbReference type="InterPro" id="IPR001117">
    <property type="entry name" value="Cu-oxidase_2nd"/>
</dbReference>
<evidence type="ECO:0000313" key="3">
    <source>
        <dbReference type="Proteomes" id="UP000834106"/>
    </source>
</evidence>
<dbReference type="PANTHER" id="PTHR11709">
    <property type="entry name" value="MULTI-COPPER OXIDASE"/>
    <property type="match status" value="1"/>
</dbReference>
<evidence type="ECO:0000259" key="1">
    <source>
        <dbReference type="Pfam" id="PF00394"/>
    </source>
</evidence>
<accession>A0AAD1ZVL8</accession>
<dbReference type="Proteomes" id="UP000834106">
    <property type="component" value="Chromosome 14"/>
</dbReference>
<keyword evidence="3" id="KW-1185">Reference proteome</keyword>
<dbReference type="InterPro" id="IPR008972">
    <property type="entry name" value="Cupredoxin"/>
</dbReference>
<organism evidence="2 3">
    <name type="scientific">Fraxinus pennsylvanica</name>
    <dbReference type="NCBI Taxonomy" id="56036"/>
    <lineage>
        <taxon>Eukaryota</taxon>
        <taxon>Viridiplantae</taxon>
        <taxon>Streptophyta</taxon>
        <taxon>Embryophyta</taxon>
        <taxon>Tracheophyta</taxon>
        <taxon>Spermatophyta</taxon>
        <taxon>Magnoliopsida</taxon>
        <taxon>eudicotyledons</taxon>
        <taxon>Gunneridae</taxon>
        <taxon>Pentapetalae</taxon>
        <taxon>asterids</taxon>
        <taxon>lamiids</taxon>
        <taxon>Lamiales</taxon>
        <taxon>Oleaceae</taxon>
        <taxon>Oleeae</taxon>
        <taxon>Fraxinus</taxon>
    </lineage>
</organism>
<dbReference type="SUPFAM" id="SSF49503">
    <property type="entry name" value="Cupredoxins"/>
    <property type="match status" value="1"/>
</dbReference>
<dbReference type="EMBL" id="OU503049">
    <property type="protein sequence ID" value="CAI9776489.1"/>
    <property type="molecule type" value="Genomic_DNA"/>
</dbReference>
<dbReference type="Gene3D" id="2.60.40.420">
    <property type="entry name" value="Cupredoxins - blue copper proteins"/>
    <property type="match status" value="1"/>
</dbReference>
<dbReference type="Pfam" id="PF00394">
    <property type="entry name" value="Cu-oxidase"/>
    <property type="match status" value="1"/>
</dbReference>
<gene>
    <name evidence="2" type="ORF">FPE_LOCUS23919</name>
</gene>
<proteinExistence type="predicted"/>
<dbReference type="InterPro" id="IPR045087">
    <property type="entry name" value="Cu-oxidase_fam"/>
</dbReference>
<dbReference type="GO" id="GO:0016491">
    <property type="term" value="F:oxidoreductase activity"/>
    <property type="evidence" value="ECO:0007669"/>
    <property type="project" value="TreeGrafter"/>
</dbReference>
<name>A0AAD1ZVL8_9LAMI</name>
<feature type="domain" description="Plastocyanin-like" evidence="1">
    <location>
        <begin position="2"/>
        <end position="49"/>
    </location>
</feature>
<protein>
    <recommendedName>
        <fullName evidence="1">Plastocyanin-like domain-containing protein</fullName>
    </recommendedName>
</protein>